<feature type="domain" description="GIY-YIG" evidence="2">
    <location>
        <begin position="1"/>
        <end position="77"/>
    </location>
</feature>
<dbReference type="PROSITE" id="PS50164">
    <property type="entry name" value="GIY_YIG"/>
    <property type="match status" value="1"/>
</dbReference>
<dbReference type="InterPro" id="IPR050190">
    <property type="entry name" value="UPF0213_domain"/>
</dbReference>
<organism evidence="3 4">
    <name type="scientific">Candidatus Aquitaenariimonas noxiae</name>
    <dbReference type="NCBI Taxonomy" id="1974741"/>
    <lineage>
        <taxon>Bacteria</taxon>
        <taxon>Pseudomonadati</taxon>
        <taxon>Candidatus Omnitrophota</taxon>
        <taxon>Candidatus Aquitaenariimonas</taxon>
    </lineage>
</organism>
<accession>A0A2J0KSG2</accession>
<dbReference type="Pfam" id="PF01541">
    <property type="entry name" value="GIY-YIG"/>
    <property type="match status" value="1"/>
</dbReference>
<dbReference type="SUPFAM" id="SSF82771">
    <property type="entry name" value="GIY-YIG endonuclease"/>
    <property type="match status" value="1"/>
</dbReference>
<dbReference type="InterPro" id="IPR035901">
    <property type="entry name" value="GIY-YIG_endonuc_sf"/>
</dbReference>
<keyword evidence="3" id="KW-0540">Nuclease</keyword>
<name>A0A2J0KSG2_9BACT</name>
<gene>
    <name evidence="3" type="ORF">COS99_05265</name>
</gene>
<dbReference type="PANTHER" id="PTHR34477">
    <property type="entry name" value="UPF0213 PROTEIN YHBQ"/>
    <property type="match status" value="1"/>
</dbReference>
<comment type="caution">
    <text evidence="3">The sequence shown here is derived from an EMBL/GenBank/DDBJ whole genome shotgun (WGS) entry which is preliminary data.</text>
</comment>
<dbReference type="GO" id="GO:0004519">
    <property type="term" value="F:endonuclease activity"/>
    <property type="evidence" value="ECO:0007669"/>
    <property type="project" value="UniProtKB-KW"/>
</dbReference>
<dbReference type="Gene3D" id="3.40.1440.10">
    <property type="entry name" value="GIY-YIG endonuclease"/>
    <property type="match status" value="1"/>
</dbReference>
<dbReference type="CDD" id="cd10449">
    <property type="entry name" value="GIY-YIG_SLX1_like"/>
    <property type="match status" value="1"/>
</dbReference>
<protein>
    <submittedName>
        <fullName evidence="3">Endonuclease</fullName>
    </submittedName>
</protein>
<proteinExistence type="inferred from homology"/>
<keyword evidence="3" id="KW-0378">Hydrolase</keyword>
<evidence type="ECO:0000256" key="1">
    <source>
        <dbReference type="ARBA" id="ARBA00007435"/>
    </source>
</evidence>
<evidence type="ECO:0000313" key="3">
    <source>
        <dbReference type="EMBL" id="PIU41471.1"/>
    </source>
</evidence>
<sequence length="80" mass="9345">MYYVYLIKASSNGKIYIGHTSDLKKRLVQHNSGYSRATKSYREWSLVYSEKYSTRCLAMKREKYLKSGDGRKALKLRGIV</sequence>
<dbReference type="EMBL" id="PEWV01000054">
    <property type="protein sequence ID" value="PIU41471.1"/>
    <property type="molecule type" value="Genomic_DNA"/>
</dbReference>
<dbReference type="InterPro" id="IPR000305">
    <property type="entry name" value="GIY-YIG_endonuc"/>
</dbReference>
<dbReference type="AlphaFoldDB" id="A0A2J0KSG2"/>
<evidence type="ECO:0000313" key="4">
    <source>
        <dbReference type="Proteomes" id="UP000230052"/>
    </source>
</evidence>
<dbReference type="Proteomes" id="UP000230052">
    <property type="component" value="Unassembled WGS sequence"/>
</dbReference>
<dbReference type="PANTHER" id="PTHR34477:SF1">
    <property type="entry name" value="UPF0213 PROTEIN YHBQ"/>
    <property type="match status" value="1"/>
</dbReference>
<comment type="similarity">
    <text evidence="1">Belongs to the UPF0213 family.</text>
</comment>
<dbReference type="SMART" id="SM00465">
    <property type="entry name" value="GIYc"/>
    <property type="match status" value="1"/>
</dbReference>
<evidence type="ECO:0000259" key="2">
    <source>
        <dbReference type="PROSITE" id="PS50164"/>
    </source>
</evidence>
<reference evidence="3 4" key="1">
    <citation type="submission" date="2017-09" db="EMBL/GenBank/DDBJ databases">
        <title>Depth-based differentiation of microbial function through sediment-hosted aquifers and enrichment of novel symbionts in the deep terrestrial subsurface.</title>
        <authorList>
            <person name="Probst A.J."/>
            <person name="Ladd B."/>
            <person name="Jarett J.K."/>
            <person name="Geller-Mcgrath D.E."/>
            <person name="Sieber C.M."/>
            <person name="Emerson J.B."/>
            <person name="Anantharaman K."/>
            <person name="Thomas B.C."/>
            <person name="Malmstrom R."/>
            <person name="Stieglmeier M."/>
            <person name="Klingl A."/>
            <person name="Woyke T."/>
            <person name="Ryan C.M."/>
            <person name="Banfield J.F."/>
        </authorList>
    </citation>
    <scope>NUCLEOTIDE SEQUENCE [LARGE SCALE GENOMIC DNA]</scope>
    <source>
        <strain evidence="3">CG07_land_8_20_14_0_80_42_15</strain>
    </source>
</reference>
<keyword evidence="3" id="KW-0255">Endonuclease</keyword>